<dbReference type="InParanoid" id="A2FJ74"/>
<dbReference type="SMR" id="A2FJ74"/>
<accession>A2FJ74</accession>
<evidence type="ECO:0000256" key="1">
    <source>
        <dbReference type="SAM" id="Coils"/>
    </source>
</evidence>
<proteinExistence type="predicted"/>
<keyword evidence="3" id="KW-1185">Reference proteome</keyword>
<dbReference type="KEGG" id="tva:4752784"/>
<keyword evidence="1" id="KW-0175">Coiled coil</keyword>
<sequence>MTLLTTTTRRRQNPDLIADMLYEKNQAIEDLDFDRAELIYNEIQKEVSRRAEDDFAKIKLKISELIKPIQKNYINSINQLRDERKQKDTDNHADYMMKTASENQFHMKDITNIEEEKENQISSVEIDLTEYNQLISKAKTEAISANFDNARKLKEQAETKRISAENNVIEELTNQYNDRIAEANSKHETYLKKLLQNYYESQRIINDDYESRIKSLQKQMKNDLSIIFEKTEAETKALSASKEDSKKMIDFLHEKHKTIENQILNEEGISIKDNDTTNDTVFITEHRPTTSRVPKTAVTARNLYLSTPRRSLKASTSNNIRSMTTRGKLTVPKSVFF</sequence>
<dbReference type="VEuPathDB" id="TrichDB:TVAG_034640"/>
<evidence type="ECO:0000313" key="2">
    <source>
        <dbReference type="EMBL" id="EAX95035.1"/>
    </source>
</evidence>
<dbReference type="AlphaFoldDB" id="A2FJ74"/>
<dbReference type="VEuPathDB" id="TrichDB:TVAGG3_0440730"/>
<evidence type="ECO:0000313" key="3">
    <source>
        <dbReference type="Proteomes" id="UP000001542"/>
    </source>
</evidence>
<gene>
    <name evidence="2" type="ORF">TVAG_034640</name>
</gene>
<reference evidence="2" key="2">
    <citation type="journal article" date="2007" name="Science">
        <title>Draft genome sequence of the sexually transmitted pathogen Trichomonas vaginalis.</title>
        <authorList>
            <person name="Carlton J.M."/>
            <person name="Hirt R.P."/>
            <person name="Silva J.C."/>
            <person name="Delcher A.L."/>
            <person name="Schatz M."/>
            <person name="Zhao Q."/>
            <person name="Wortman J.R."/>
            <person name="Bidwell S.L."/>
            <person name="Alsmark U.C.M."/>
            <person name="Besteiro S."/>
            <person name="Sicheritz-Ponten T."/>
            <person name="Noel C.J."/>
            <person name="Dacks J.B."/>
            <person name="Foster P.G."/>
            <person name="Simillion C."/>
            <person name="Van de Peer Y."/>
            <person name="Miranda-Saavedra D."/>
            <person name="Barton G.J."/>
            <person name="Westrop G.D."/>
            <person name="Mueller S."/>
            <person name="Dessi D."/>
            <person name="Fiori P.L."/>
            <person name="Ren Q."/>
            <person name="Paulsen I."/>
            <person name="Zhang H."/>
            <person name="Bastida-Corcuera F.D."/>
            <person name="Simoes-Barbosa A."/>
            <person name="Brown M.T."/>
            <person name="Hayes R.D."/>
            <person name="Mukherjee M."/>
            <person name="Okumura C.Y."/>
            <person name="Schneider R."/>
            <person name="Smith A.J."/>
            <person name="Vanacova S."/>
            <person name="Villalvazo M."/>
            <person name="Haas B.J."/>
            <person name="Pertea M."/>
            <person name="Feldblyum T.V."/>
            <person name="Utterback T.R."/>
            <person name="Shu C.L."/>
            <person name="Osoegawa K."/>
            <person name="de Jong P.J."/>
            <person name="Hrdy I."/>
            <person name="Horvathova L."/>
            <person name="Zubacova Z."/>
            <person name="Dolezal P."/>
            <person name="Malik S.B."/>
            <person name="Logsdon J.M. Jr."/>
            <person name="Henze K."/>
            <person name="Gupta A."/>
            <person name="Wang C.C."/>
            <person name="Dunne R.L."/>
            <person name="Upcroft J.A."/>
            <person name="Upcroft P."/>
            <person name="White O."/>
            <person name="Salzberg S.L."/>
            <person name="Tang P."/>
            <person name="Chiu C.-H."/>
            <person name="Lee Y.-S."/>
            <person name="Embley T.M."/>
            <person name="Coombs G.H."/>
            <person name="Mottram J.C."/>
            <person name="Tachezy J."/>
            <person name="Fraser-Liggett C.M."/>
            <person name="Johnson P.J."/>
        </authorList>
    </citation>
    <scope>NUCLEOTIDE SEQUENCE [LARGE SCALE GENOMIC DNA]</scope>
    <source>
        <strain evidence="2">G3</strain>
    </source>
</reference>
<dbReference type="RefSeq" id="XP_001307965.1">
    <property type="nucleotide sequence ID" value="XM_001307964.1"/>
</dbReference>
<reference evidence="2" key="1">
    <citation type="submission" date="2006-10" db="EMBL/GenBank/DDBJ databases">
        <authorList>
            <person name="Amadeo P."/>
            <person name="Zhao Q."/>
            <person name="Wortman J."/>
            <person name="Fraser-Liggett C."/>
            <person name="Carlton J."/>
        </authorList>
    </citation>
    <scope>NUCLEOTIDE SEQUENCE</scope>
    <source>
        <strain evidence="2">G3</strain>
    </source>
</reference>
<dbReference type="EMBL" id="DS113826">
    <property type="protein sequence ID" value="EAX95035.1"/>
    <property type="molecule type" value="Genomic_DNA"/>
</dbReference>
<organism evidence="2 3">
    <name type="scientific">Trichomonas vaginalis (strain ATCC PRA-98 / G3)</name>
    <dbReference type="NCBI Taxonomy" id="412133"/>
    <lineage>
        <taxon>Eukaryota</taxon>
        <taxon>Metamonada</taxon>
        <taxon>Parabasalia</taxon>
        <taxon>Trichomonadida</taxon>
        <taxon>Trichomonadidae</taxon>
        <taxon>Trichomonas</taxon>
    </lineage>
</organism>
<dbReference type="Proteomes" id="UP000001542">
    <property type="component" value="Unassembled WGS sequence"/>
</dbReference>
<name>A2FJ74_TRIV3</name>
<feature type="coiled-coil region" evidence="1">
    <location>
        <begin position="114"/>
        <end position="167"/>
    </location>
</feature>
<protein>
    <submittedName>
        <fullName evidence="2">Uncharacterized protein</fullName>
    </submittedName>
</protein>